<evidence type="ECO:0000259" key="7">
    <source>
        <dbReference type="PROSITE" id="PS51270"/>
    </source>
</evidence>
<dbReference type="EMBL" id="QZWG01000014">
    <property type="protein sequence ID" value="RZB68752.1"/>
    <property type="molecule type" value="Genomic_DNA"/>
</dbReference>
<evidence type="ECO:0000313" key="8">
    <source>
        <dbReference type="EMBL" id="RZB68751.1"/>
    </source>
</evidence>
<dbReference type="PROSITE" id="PS51266">
    <property type="entry name" value="ZF_CHY"/>
    <property type="match status" value="1"/>
</dbReference>
<dbReference type="PROSITE" id="PS50089">
    <property type="entry name" value="ZF_RING_2"/>
    <property type="match status" value="1"/>
</dbReference>
<feature type="domain" description="CTCHY-type" evidence="7">
    <location>
        <begin position="136"/>
        <end position="208"/>
    </location>
</feature>
<dbReference type="PANTHER" id="PTHR21319:SF53">
    <property type="entry name" value="RING FINGER AND CHY ZINC FINGER DOMAIN-CONTAINING PROTEIN 1"/>
    <property type="match status" value="1"/>
</dbReference>
<reference evidence="8 11" key="1">
    <citation type="submission" date="2018-09" db="EMBL/GenBank/DDBJ databases">
        <title>A high-quality reference genome of wild soybean provides a powerful tool to mine soybean genomes.</title>
        <authorList>
            <person name="Xie M."/>
            <person name="Chung C.Y.L."/>
            <person name="Li M.-W."/>
            <person name="Wong F.-L."/>
            <person name="Chan T.-F."/>
            <person name="Lam H.-M."/>
        </authorList>
    </citation>
    <scope>NUCLEOTIDE SEQUENCE [LARGE SCALE GENOMIC DNA]</scope>
    <source>
        <strain evidence="11">cv. W05</strain>
        <tissue evidence="8">Hypocotyl of etiolated seedlings</tissue>
    </source>
</reference>
<evidence type="ECO:0000259" key="6">
    <source>
        <dbReference type="PROSITE" id="PS51266"/>
    </source>
</evidence>
<organism evidence="8 11">
    <name type="scientific">Glycine soja</name>
    <name type="common">Wild soybean</name>
    <dbReference type="NCBI Taxonomy" id="3848"/>
    <lineage>
        <taxon>Eukaryota</taxon>
        <taxon>Viridiplantae</taxon>
        <taxon>Streptophyta</taxon>
        <taxon>Embryophyta</taxon>
        <taxon>Tracheophyta</taxon>
        <taxon>Spermatophyta</taxon>
        <taxon>Magnoliopsida</taxon>
        <taxon>eudicotyledons</taxon>
        <taxon>Gunneridae</taxon>
        <taxon>Pentapetalae</taxon>
        <taxon>rosids</taxon>
        <taxon>fabids</taxon>
        <taxon>Fabales</taxon>
        <taxon>Fabaceae</taxon>
        <taxon>Papilionoideae</taxon>
        <taxon>50 kb inversion clade</taxon>
        <taxon>NPAAA clade</taxon>
        <taxon>indigoferoid/millettioid clade</taxon>
        <taxon>Phaseoleae</taxon>
        <taxon>Glycine</taxon>
        <taxon>Glycine subgen. Soja</taxon>
    </lineage>
</organism>
<evidence type="ECO:0000313" key="11">
    <source>
        <dbReference type="Proteomes" id="UP000289340"/>
    </source>
</evidence>
<keyword evidence="2 4" id="KW-0863">Zinc-finger</keyword>
<keyword evidence="11" id="KW-1185">Reference proteome</keyword>
<dbReference type="InterPro" id="IPR013083">
    <property type="entry name" value="Znf_RING/FYVE/PHD"/>
</dbReference>
<evidence type="ECO:0000313" key="9">
    <source>
        <dbReference type="EMBL" id="RZB68752.1"/>
    </source>
</evidence>
<dbReference type="SUPFAM" id="SSF161245">
    <property type="entry name" value="Zinc hairpin stack"/>
    <property type="match status" value="1"/>
</dbReference>
<dbReference type="Pfam" id="PF13639">
    <property type="entry name" value="zf-RING_2"/>
    <property type="match status" value="1"/>
</dbReference>
<evidence type="ECO:0000259" key="5">
    <source>
        <dbReference type="PROSITE" id="PS50089"/>
    </source>
</evidence>
<gene>
    <name evidence="8" type="ORF">D0Y65_038504</name>
</gene>
<evidence type="ECO:0000256" key="2">
    <source>
        <dbReference type="ARBA" id="ARBA00022771"/>
    </source>
</evidence>
<feature type="domain" description="CHY-type" evidence="6">
    <location>
        <begin position="58"/>
        <end position="134"/>
    </location>
</feature>
<dbReference type="Gene3D" id="3.30.40.10">
    <property type="entry name" value="Zinc/RING finger domain, C3HC4 (zinc finger)"/>
    <property type="match status" value="1"/>
</dbReference>
<accession>A0A445H5T4</accession>
<dbReference type="GO" id="GO:0006511">
    <property type="term" value="P:ubiquitin-dependent protein catabolic process"/>
    <property type="evidence" value="ECO:0007669"/>
    <property type="project" value="TreeGrafter"/>
</dbReference>
<proteinExistence type="predicted"/>
<name>A0A445H5T4_GLYSO</name>
<dbReference type="InterPro" id="IPR017921">
    <property type="entry name" value="Znf_CTCHY"/>
</dbReference>
<protein>
    <submittedName>
        <fullName evidence="8">Putative E3 ubiquitin-protein ligase RZFP34 isoform B</fullName>
    </submittedName>
    <submittedName>
        <fullName evidence="9">Putative E3 ubiquitin-protein ligase RZFP34 isoform C</fullName>
    </submittedName>
    <submittedName>
        <fullName evidence="10">Putative E3 ubiquitin-protein ligase RZFP34 isoform D</fullName>
    </submittedName>
</protein>
<dbReference type="SUPFAM" id="SSF161219">
    <property type="entry name" value="CHY zinc finger-like"/>
    <property type="match status" value="1"/>
</dbReference>
<keyword evidence="3" id="KW-0862">Zinc</keyword>
<dbReference type="InterPro" id="IPR008913">
    <property type="entry name" value="Znf_CHY"/>
</dbReference>
<evidence type="ECO:0000256" key="4">
    <source>
        <dbReference type="PROSITE-ProRule" id="PRU00601"/>
    </source>
</evidence>
<dbReference type="GO" id="GO:0061630">
    <property type="term" value="F:ubiquitin protein ligase activity"/>
    <property type="evidence" value="ECO:0007669"/>
    <property type="project" value="TreeGrafter"/>
</dbReference>
<evidence type="ECO:0000256" key="1">
    <source>
        <dbReference type="ARBA" id="ARBA00022723"/>
    </source>
</evidence>
<dbReference type="PANTHER" id="PTHR21319">
    <property type="entry name" value="RING FINGER AND CHY ZINC FINGER DOMAIN-CONTAINING PROTEIN 1"/>
    <property type="match status" value="1"/>
</dbReference>
<sequence length="403" mass="46134">MGEVAVMHSEPLQFECNDITVNMTEKEVYPPESNVDHLPGEESSQSTDHKNINYLQEKGFMEYGCQHYRRRCRIRAPCCNEIFDCRHCHNEAKNDINIDLKLRHDIPRHEVKQVICSLCGTEQEVQQNCINCGVCMGKYFCGTCKLFDDDISKQQYHCCGCGICRLIDFDIFSLDTELEEAKISSIATSVYLFESRNDVTVMPCGHTIHKSCLNEMREHFQYACPLCSKSVCDMSKVWEKFDLEIAATRMPEQYQNKMRSMELVVVLGSLLLRSFCFCPRLSFYHLDLQSARIYLHFKSNIILPNGAALNRFGSCAMTVVKLLTFSSILWLKSVRTANPTTHDKHEAEQVATIIHWLHQKPSLESSLDVVVTCEGSENRCASIGYVDVHVWEFGVHDEPHSEG</sequence>
<dbReference type="SMART" id="SM00184">
    <property type="entry name" value="RING"/>
    <property type="match status" value="1"/>
</dbReference>
<dbReference type="AlphaFoldDB" id="A0A445H5T4"/>
<feature type="domain" description="RING-type" evidence="5">
    <location>
        <begin position="161"/>
        <end position="228"/>
    </location>
</feature>
<dbReference type="Pfam" id="PF05495">
    <property type="entry name" value="zf-CHY"/>
    <property type="match status" value="1"/>
</dbReference>
<dbReference type="PROSITE" id="PS51270">
    <property type="entry name" value="ZF_CTCHY"/>
    <property type="match status" value="1"/>
</dbReference>
<dbReference type="SUPFAM" id="SSF57850">
    <property type="entry name" value="RING/U-box"/>
    <property type="match status" value="1"/>
</dbReference>
<dbReference type="InterPro" id="IPR037275">
    <property type="entry name" value="Znf_CTCHY_sf"/>
</dbReference>
<dbReference type="EMBL" id="QZWG01000014">
    <property type="protein sequence ID" value="RZB68753.1"/>
    <property type="molecule type" value="Genomic_DNA"/>
</dbReference>
<evidence type="ECO:0000313" key="10">
    <source>
        <dbReference type="EMBL" id="RZB68753.1"/>
    </source>
</evidence>
<keyword evidence="1" id="KW-0479">Metal-binding</keyword>
<dbReference type="GO" id="GO:0008270">
    <property type="term" value="F:zinc ion binding"/>
    <property type="evidence" value="ECO:0007669"/>
    <property type="project" value="UniProtKB-KW"/>
</dbReference>
<comment type="caution">
    <text evidence="8">The sequence shown here is derived from an EMBL/GenBank/DDBJ whole genome shotgun (WGS) entry which is preliminary data.</text>
</comment>
<dbReference type="InterPro" id="IPR037274">
    <property type="entry name" value="Znf_CHY_sf"/>
</dbReference>
<dbReference type="InterPro" id="IPR001841">
    <property type="entry name" value="Znf_RING"/>
</dbReference>
<dbReference type="Proteomes" id="UP000289340">
    <property type="component" value="Chromosome 14"/>
</dbReference>
<evidence type="ECO:0000256" key="3">
    <source>
        <dbReference type="ARBA" id="ARBA00022833"/>
    </source>
</evidence>
<dbReference type="EMBL" id="QZWG01000014">
    <property type="protein sequence ID" value="RZB68751.1"/>
    <property type="molecule type" value="Genomic_DNA"/>
</dbReference>
<dbReference type="GO" id="GO:0016567">
    <property type="term" value="P:protein ubiquitination"/>
    <property type="evidence" value="ECO:0007669"/>
    <property type="project" value="TreeGrafter"/>
</dbReference>
<dbReference type="GO" id="GO:0005634">
    <property type="term" value="C:nucleus"/>
    <property type="evidence" value="ECO:0007669"/>
    <property type="project" value="TreeGrafter"/>
</dbReference>